<protein>
    <submittedName>
        <fullName evidence="3">LLM class flavin-dependent oxidoreductase</fullName>
    </submittedName>
</protein>
<dbReference type="Proteomes" id="UP001501447">
    <property type="component" value="Unassembled WGS sequence"/>
</dbReference>
<feature type="domain" description="Luciferase-like" evidence="2">
    <location>
        <begin position="14"/>
        <end position="263"/>
    </location>
</feature>
<dbReference type="InterPro" id="IPR051260">
    <property type="entry name" value="Diverse_substr_monoxygenases"/>
</dbReference>
<dbReference type="RefSeq" id="WP_344562434.1">
    <property type="nucleotide sequence ID" value="NZ_BAAARJ010000003.1"/>
</dbReference>
<name>A0ABN3PQS4_9ACTN</name>
<evidence type="ECO:0000313" key="4">
    <source>
        <dbReference type="Proteomes" id="UP001501447"/>
    </source>
</evidence>
<dbReference type="InterPro" id="IPR011251">
    <property type="entry name" value="Luciferase-like_dom"/>
</dbReference>
<evidence type="ECO:0000256" key="1">
    <source>
        <dbReference type="SAM" id="MobiDB-lite"/>
    </source>
</evidence>
<dbReference type="Gene3D" id="3.20.20.30">
    <property type="entry name" value="Luciferase-like domain"/>
    <property type="match status" value="1"/>
</dbReference>
<reference evidence="3 4" key="1">
    <citation type="journal article" date="2019" name="Int. J. Syst. Evol. Microbiol.">
        <title>The Global Catalogue of Microorganisms (GCM) 10K type strain sequencing project: providing services to taxonomists for standard genome sequencing and annotation.</title>
        <authorList>
            <consortium name="The Broad Institute Genomics Platform"/>
            <consortium name="The Broad Institute Genome Sequencing Center for Infectious Disease"/>
            <person name="Wu L."/>
            <person name="Ma J."/>
        </authorList>
    </citation>
    <scope>NUCLEOTIDE SEQUENCE [LARGE SCALE GENOMIC DNA]</scope>
    <source>
        <strain evidence="3 4">JCM 16373</strain>
    </source>
</reference>
<dbReference type="InterPro" id="IPR036661">
    <property type="entry name" value="Luciferase-like_sf"/>
</dbReference>
<gene>
    <name evidence="3" type="ORF">GCM10009863_09280</name>
</gene>
<feature type="region of interest" description="Disordered" evidence="1">
    <location>
        <begin position="139"/>
        <end position="158"/>
    </location>
</feature>
<evidence type="ECO:0000259" key="2">
    <source>
        <dbReference type="Pfam" id="PF00296"/>
    </source>
</evidence>
<feature type="compositionally biased region" description="Gly residues" evidence="1">
    <location>
        <begin position="142"/>
        <end position="152"/>
    </location>
</feature>
<accession>A0ABN3PQS4</accession>
<dbReference type="PANTHER" id="PTHR30011">
    <property type="entry name" value="ALKANESULFONATE MONOOXYGENASE-RELATED"/>
    <property type="match status" value="1"/>
</dbReference>
<sequence length="290" mass="30392">MEIGVGLPTTVPDIDGHRLVQWAARAEEHGFSTLGVLDRLVYDSYEPLTALAAAAAVTERIRLATTVLLAAYRPGTPLLAKQLATLHEISGGRLVVGAAAGGREDDFQATGATYTDRGRRLDALLTELRDIWDGKETRSGISGIGPRPGGAGPELIVGGHTPAAMRRAARHANGWIAGGSSATGYADLATRARAAWRAEGRTERPRLVALVYACLGPDAARTAENYLRAYYAFIGPKAEMAAKAVITDAESLRETAAAYAAAGCDELLVFPCTAEPGQLDLLAEAALDGA</sequence>
<dbReference type="EMBL" id="BAAARJ010000003">
    <property type="protein sequence ID" value="GAA2598050.1"/>
    <property type="molecule type" value="Genomic_DNA"/>
</dbReference>
<dbReference type="SUPFAM" id="SSF51679">
    <property type="entry name" value="Bacterial luciferase-like"/>
    <property type="match status" value="1"/>
</dbReference>
<proteinExistence type="predicted"/>
<keyword evidence="4" id="KW-1185">Reference proteome</keyword>
<evidence type="ECO:0000313" key="3">
    <source>
        <dbReference type="EMBL" id="GAA2598050.1"/>
    </source>
</evidence>
<dbReference type="PANTHER" id="PTHR30011:SF32">
    <property type="entry name" value="CONSERVED PROTEIN"/>
    <property type="match status" value="1"/>
</dbReference>
<dbReference type="Pfam" id="PF00296">
    <property type="entry name" value="Bac_luciferase"/>
    <property type="match status" value="1"/>
</dbReference>
<comment type="caution">
    <text evidence="3">The sequence shown here is derived from an EMBL/GenBank/DDBJ whole genome shotgun (WGS) entry which is preliminary data.</text>
</comment>
<organism evidence="3 4">
    <name type="scientific">Streptomyces axinellae</name>
    <dbReference type="NCBI Taxonomy" id="552788"/>
    <lineage>
        <taxon>Bacteria</taxon>
        <taxon>Bacillati</taxon>
        <taxon>Actinomycetota</taxon>
        <taxon>Actinomycetes</taxon>
        <taxon>Kitasatosporales</taxon>
        <taxon>Streptomycetaceae</taxon>
        <taxon>Streptomyces</taxon>
    </lineage>
</organism>